<dbReference type="EMBL" id="CAJNNW010035012">
    <property type="protein sequence ID" value="CAE8725197.1"/>
    <property type="molecule type" value="Genomic_DNA"/>
</dbReference>
<protein>
    <submittedName>
        <fullName evidence="1">Uncharacterized protein</fullName>
    </submittedName>
</protein>
<sequence>MAGNSSILATTNLHRESNIGTARQRVARAAADSNPRGPGCSCPAARPSSRCVGAVHWKSRSGPQWWLLQLHSLKPALCVHSKLSESLHVFWKLVHCTESEGLKEVNSGEDSPLLPGMATAVIAPIVMPACTLKSEI</sequence>
<comment type="caution">
    <text evidence="1">The sequence shown here is derived from an EMBL/GenBank/DDBJ whole genome shotgun (WGS) entry which is preliminary data.</text>
</comment>
<proteinExistence type="predicted"/>
<dbReference type="Proteomes" id="UP000626109">
    <property type="component" value="Unassembled WGS sequence"/>
</dbReference>
<accession>A0A813LAX4</accession>
<evidence type="ECO:0000313" key="2">
    <source>
        <dbReference type="Proteomes" id="UP000626109"/>
    </source>
</evidence>
<dbReference type="AlphaFoldDB" id="A0A813LAX4"/>
<evidence type="ECO:0000313" key="1">
    <source>
        <dbReference type="EMBL" id="CAE8725197.1"/>
    </source>
</evidence>
<name>A0A813LAX4_POLGL</name>
<organism evidence="1 2">
    <name type="scientific">Polarella glacialis</name>
    <name type="common">Dinoflagellate</name>
    <dbReference type="NCBI Taxonomy" id="89957"/>
    <lineage>
        <taxon>Eukaryota</taxon>
        <taxon>Sar</taxon>
        <taxon>Alveolata</taxon>
        <taxon>Dinophyceae</taxon>
        <taxon>Suessiales</taxon>
        <taxon>Suessiaceae</taxon>
        <taxon>Polarella</taxon>
    </lineage>
</organism>
<gene>
    <name evidence="1" type="ORF">PGLA2088_LOCUS44023</name>
</gene>
<reference evidence="1" key="1">
    <citation type="submission" date="2021-02" db="EMBL/GenBank/DDBJ databases">
        <authorList>
            <person name="Dougan E. K."/>
            <person name="Rhodes N."/>
            <person name="Thang M."/>
            <person name="Chan C."/>
        </authorList>
    </citation>
    <scope>NUCLEOTIDE SEQUENCE</scope>
</reference>